<dbReference type="Proteomes" id="UP000316621">
    <property type="component" value="Chromosome 7"/>
</dbReference>
<evidence type="ECO:0000313" key="8">
    <source>
        <dbReference type="EMBL" id="RZC71391.1"/>
    </source>
</evidence>
<feature type="region of interest" description="Disordered" evidence="6">
    <location>
        <begin position="212"/>
        <end position="233"/>
    </location>
</feature>
<dbReference type="Pfam" id="PF00319">
    <property type="entry name" value="SRF-TF"/>
    <property type="match status" value="1"/>
</dbReference>
<dbReference type="InterPro" id="IPR002100">
    <property type="entry name" value="TF_MADSbox"/>
</dbReference>
<dbReference type="PANTHER" id="PTHR11945">
    <property type="entry name" value="MADS BOX PROTEIN"/>
    <property type="match status" value="1"/>
</dbReference>
<proteinExistence type="predicted"/>
<name>A0A4Y7KGV8_PAPSO</name>
<organism evidence="8 9">
    <name type="scientific">Papaver somniferum</name>
    <name type="common">Opium poppy</name>
    <dbReference type="NCBI Taxonomy" id="3469"/>
    <lineage>
        <taxon>Eukaryota</taxon>
        <taxon>Viridiplantae</taxon>
        <taxon>Streptophyta</taxon>
        <taxon>Embryophyta</taxon>
        <taxon>Tracheophyta</taxon>
        <taxon>Spermatophyta</taxon>
        <taxon>Magnoliopsida</taxon>
        <taxon>Ranunculales</taxon>
        <taxon>Papaveraceae</taxon>
        <taxon>Papaveroideae</taxon>
        <taxon>Papaver</taxon>
    </lineage>
</organism>
<dbReference type="GO" id="GO:0046983">
    <property type="term" value="F:protein dimerization activity"/>
    <property type="evidence" value="ECO:0007669"/>
    <property type="project" value="InterPro"/>
</dbReference>
<dbReference type="OMA" id="QDSIVEY"/>
<keyword evidence="3" id="KW-0238">DNA-binding</keyword>
<dbReference type="GO" id="GO:0000978">
    <property type="term" value="F:RNA polymerase II cis-regulatory region sequence-specific DNA binding"/>
    <property type="evidence" value="ECO:0007669"/>
    <property type="project" value="TreeGrafter"/>
</dbReference>
<evidence type="ECO:0000256" key="1">
    <source>
        <dbReference type="ARBA" id="ARBA00004123"/>
    </source>
</evidence>
<protein>
    <recommendedName>
        <fullName evidence="7">MADS-box domain-containing protein</fullName>
    </recommendedName>
</protein>
<dbReference type="OrthoDB" id="1882198at2759"/>
<evidence type="ECO:0000256" key="5">
    <source>
        <dbReference type="ARBA" id="ARBA00023242"/>
    </source>
</evidence>
<keyword evidence="5" id="KW-0539">Nucleus</keyword>
<reference evidence="8 9" key="1">
    <citation type="journal article" date="2018" name="Science">
        <title>The opium poppy genome and morphinan production.</title>
        <authorList>
            <person name="Guo L."/>
            <person name="Winzer T."/>
            <person name="Yang X."/>
            <person name="Li Y."/>
            <person name="Ning Z."/>
            <person name="He Z."/>
            <person name="Teodor R."/>
            <person name="Lu Y."/>
            <person name="Bowser T.A."/>
            <person name="Graham I.A."/>
            <person name="Ye K."/>
        </authorList>
    </citation>
    <scope>NUCLEOTIDE SEQUENCE [LARGE SCALE GENOMIC DNA]</scope>
    <source>
        <strain evidence="9">cv. HN1</strain>
        <tissue evidence="8">Leaves</tissue>
    </source>
</reference>
<evidence type="ECO:0000256" key="3">
    <source>
        <dbReference type="ARBA" id="ARBA00023125"/>
    </source>
</evidence>
<evidence type="ECO:0000259" key="7">
    <source>
        <dbReference type="PROSITE" id="PS50066"/>
    </source>
</evidence>
<accession>A0A4Y7KGV8</accession>
<sequence>MGRRKIDIERIVDPNKRMVTFSKRRTGIVNKATQLLKFCTDIVLIVFSPAGKPYTFSNSSLGVCDIVHRFIADQTKDNKKIKNSSCVQQCRKKNVVVGSDRDSFWWDNIDMEKLDSVEKLMSVRKSLAVLKQNLTARKEKLASSALSAEAAASSSPSSTIQDSIVEYTAAEEAATTFAPTTTNKHNAGWKGRDELGLSFESQFDGKATMLKLEDEAGGSDEEVEGGPSTDLAL</sequence>
<evidence type="ECO:0000256" key="4">
    <source>
        <dbReference type="ARBA" id="ARBA00023163"/>
    </source>
</evidence>
<dbReference type="PRINTS" id="PR00404">
    <property type="entry name" value="MADSDOMAIN"/>
</dbReference>
<dbReference type="EMBL" id="CM010721">
    <property type="protein sequence ID" value="RZC71391.1"/>
    <property type="molecule type" value="Genomic_DNA"/>
</dbReference>
<dbReference type="AlphaFoldDB" id="A0A4Y7KGV8"/>
<evidence type="ECO:0000256" key="2">
    <source>
        <dbReference type="ARBA" id="ARBA00023015"/>
    </source>
</evidence>
<dbReference type="SUPFAM" id="SSF55455">
    <property type="entry name" value="SRF-like"/>
    <property type="match status" value="1"/>
</dbReference>
<dbReference type="Gene3D" id="3.40.1810.10">
    <property type="entry name" value="Transcription factor, MADS-box"/>
    <property type="match status" value="1"/>
</dbReference>
<evidence type="ECO:0000313" key="9">
    <source>
        <dbReference type="Proteomes" id="UP000316621"/>
    </source>
</evidence>
<keyword evidence="4" id="KW-0804">Transcription</keyword>
<dbReference type="SMART" id="SM00432">
    <property type="entry name" value="MADS"/>
    <property type="match status" value="1"/>
</dbReference>
<dbReference type="InterPro" id="IPR036879">
    <property type="entry name" value="TF_MADSbox_sf"/>
</dbReference>
<feature type="domain" description="MADS-box" evidence="7">
    <location>
        <begin position="1"/>
        <end position="60"/>
    </location>
</feature>
<dbReference type="GO" id="GO:0000981">
    <property type="term" value="F:DNA-binding transcription factor activity, RNA polymerase II-specific"/>
    <property type="evidence" value="ECO:0007669"/>
    <property type="project" value="TreeGrafter"/>
</dbReference>
<dbReference type="GO" id="GO:0005634">
    <property type="term" value="C:nucleus"/>
    <property type="evidence" value="ECO:0007669"/>
    <property type="project" value="UniProtKB-SubCell"/>
</dbReference>
<dbReference type="PROSITE" id="PS50066">
    <property type="entry name" value="MADS_BOX_2"/>
    <property type="match status" value="1"/>
</dbReference>
<keyword evidence="2" id="KW-0805">Transcription regulation</keyword>
<dbReference type="PANTHER" id="PTHR11945:SF629">
    <property type="entry name" value="OS02G0164450 PROTEIN"/>
    <property type="match status" value="1"/>
</dbReference>
<gene>
    <name evidence="8" type="ORF">C5167_034565</name>
</gene>
<keyword evidence="9" id="KW-1185">Reference proteome</keyword>
<dbReference type="Gramene" id="RZC71391">
    <property type="protein sequence ID" value="RZC71391"/>
    <property type="gene ID" value="C5167_034565"/>
</dbReference>
<comment type="subcellular location">
    <subcellularLocation>
        <location evidence="1">Nucleus</location>
    </subcellularLocation>
</comment>
<feature type="compositionally biased region" description="Acidic residues" evidence="6">
    <location>
        <begin position="215"/>
        <end position="224"/>
    </location>
</feature>
<evidence type="ECO:0000256" key="6">
    <source>
        <dbReference type="SAM" id="MobiDB-lite"/>
    </source>
</evidence>